<evidence type="ECO:0000313" key="1">
    <source>
        <dbReference type="EMBL" id="BDT63320.1"/>
    </source>
</evidence>
<accession>A0A9C7C0H2</accession>
<dbReference type="EMBL" id="LC738883">
    <property type="protein sequence ID" value="BDT63320.1"/>
    <property type="molecule type" value="Genomic_DNA"/>
</dbReference>
<organism evidence="1">
    <name type="scientific">Armadillidium vulgare clopovirus</name>
    <dbReference type="NCBI Taxonomy" id="2984284"/>
    <lineage>
        <taxon>Viruses</taxon>
        <taxon>Viruses incertae sedis</taxon>
        <taxon>Naldaviricetes</taxon>
        <taxon>Nimaviridae</taxon>
    </lineage>
</organism>
<name>A0A9C7C0H2_9VIRU</name>
<sequence length="277" mass="32275">MMKGEEDDTMFISIYPQNISYEKLLSFLSKNVTTCQSIKNLLKDENIFLTKLYIETSKDGDLNTEEEECFNVKSLFSHDEYIFPAMKILQFKIAKFLNEDYYGEPGSVQDLDNYGDVIIKFFVIKGQNNYIDNRSNNKKNIKEIFFYKLLNLPKKSNMGESSLLEENFLTECNKATTPPTTLSFENRKLLFKNIIKQVGVSKKNIMKKLMSSSNSLSPPKKYNKCFYNNCFVTLKCFNHEDKRPSLSLNLLSLHYRCFGCKIKGVINNYNFKNFISK</sequence>
<protein>
    <submittedName>
        <fullName evidence="1">Uncharacterized protein</fullName>
    </submittedName>
</protein>
<proteinExistence type="predicted"/>
<reference evidence="1" key="1">
    <citation type="submission" date="2022-10" db="EMBL/GenBank/DDBJ databases">
        <title>Genome sequences of endogenous nimaviruses in decapod crustaceans.</title>
        <authorList>
            <person name="Kawato S."/>
            <person name="Nozaki R."/>
            <person name="Kondo H."/>
            <person name="Hirono I."/>
        </authorList>
    </citation>
    <scope>NUCLEOTIDE SEQUENCE</scope>
    <source>
        <strain evidence="1">TUMSAT20210906</strain>
    </source>
</reference>